<keyword evidence="4" id="KW-0479">Metal-binding</keyword>
<evidence type="ECO:0000256" key="11">
    <source>
        <dbReference type="ARBA" id="ARBA00023444"/>
    </source>
</evidence>
<keyword evidence="2" id="KW-1003">Cell membrane</keyword>
<name>A0AAE3JUJ2_9FLAO</name>
<dbReference type="GO" id="GO:0016491">
    <property type="term" value="F:oxidoreductase activity"/>
    <property type="evidence" value="ECO:0007669"/>
    <property type="project" value="UniProtKB-KW"/>
</dbReference>
<protein>
    <submittedName>
        <fullName evidence="13">COX15/CtaA family protein</fullName>
    </submittedName>
</protein>
<dbReference type="AlphaFoldDB" id="A0AAE3JUJ2"/>
<feature type="transmembrane region" description="Helical" evidence="12">
    <location>
        <begin position="286"/>
        <end position="306"/>
    </location>
</feature>
<feature type="transmembrane region" description="Helical" evidence="12">
    <location>
        <begin position="252"/>
        <end position="274"/>
    </location>
</feature>
<evidence type="ECO:0000256" key="10">
    <source>
        <dbReference type="ARBA" id="ARBA00023157"/>
    </source>
</evidence>
<dbReference type="InterPro" id="IPR003780">
    <property type="entry name" value="COX15/CtaA_fam"/>
</dbReference>
<feature type="transmembrane region" description="Helical" evidence="12">
    <location>
        <begin position="116"/>
        <end position="136"/>
    </location>
</feature>
<feature type="transmembrane region" description="Helical" evidence="12">
    <location>
        <begin position="12"/>
        <end position="30"/>
    </location>
</feature>
<gene>
    <name evidence="13" type="ORF">K8352_16945</name>
</gene>
<keyword evidence="5 12" id="KW-1133">Transmembrane helix</keyword>
<keyword evidence="10" id="KW-1015">Disulfide bond</keyword>
<comment type="pathway">
    <text evidence="11">Porphyrin-containing compound metabolism.</text>
</comment>
<proteinExistence type="predicted"/>
<keyword evidence="3 12" id="KW-0812">Transmembrane</keyword>
<comment type="subcellular location">
    <subcellularLocation>
        <location evidence="1">Membrane</location>
        <topology evidence="1">Multi-pass membrane protein</topology>
    </subcellularLocation>
</comment>
<evidence type="ECO:0000313" key="14">
    <source>
        <dbReference type="Proteomes" id="UP001200642"/>
    </source>
</evidence>
<evidence type="ECO:0000256" key="4">
    <source>
        <dbReference type="ARBA" id="ARBA00022723"/>
    </source>
</evidence>
<dbReference type="InterPro" id="IPR050450">
    <property type="entry name" value="COX15/CtaA_HemeA_synthase"/>
</dbReference>
<feature type="transmembrane region" description="Helical" evidence="12">
    <location>
        <begin position="212"/>
        <end position="232"/>
    </location>
</feature>
<evidence type="ECO:0000256" key="2">
    <source>
        <dbReference type="ARBA" id="ARBA00022475"/>
    </source>
</evidence>
<dbReference type="GO" id="GO:0046872">
    <property type="term" value="F:metal ion binding"/>
    <property type="evidence" value="ECO:0007669"/>
    <property type="project" value="UniProtKB-KW"/>
</dbReference>
<accession>A0AAE3JUJ2</accession>
<feature type="transmembrane region" description="Helical" evidence="12">
    <location>
        <begin position="312"/>
        <end position="332"/>
    </location>
</feature>
<dbReference type="RefSeq" id="WP_317903589.1">
    <property type="nucleotide sequence ID" value="NZ_JAIRBC010000032.1"/>
</dbReference>
<keyword evidence="8" id="KW-0350">Heme biosynthesis</keyword>
<evidence type="ECO:0000313" key="13">
    <source>
        <dbReference type="EMBL" id="MCG2462452.1"/>
    </source>
</evidence>
<organism evidence="13 14">
    <name type="scientific">Cerina litoralis</name>
    <dbReference type="NCBI Taxonomy" id="2874477"/>
    <lineage>
        <taxon>Bacteria</taxon>
        <taxon>Pseudomonadati</taxon>
        <taxon>Bacteroidota</taxon>
        <taxon>Flavobacteriia</taxon>
        <taxon>Flavobacteriales</taxon>
        <taxon>Flavobacteriaceae</taxon>
        <taxon>Cerina</taxon>
    </lineage>
</organism>
<evidence type="ECO:0000256" key="5">
    <source>
        <dbReference type="ARBA" id="ARBA00022989"/>
    </source>
</evidence>
<evidence type="ECO:0000256" key="1">
    <source>
        <dbReference type="ARBA" id="ARBA00004141"/>
    </source>
</evidence>
<feature type="transmembrane region" description="Helical" evidence="12">
    <location>
        <begin position="173"/>
        <end position="192"/>
    </location>
</feature>
<dbReference type="Pfam" id="PF02628">
    <property type="entry name" value="COX15-CtaA"/>
    <property type="match status" value="2"/>
</dbReference>
<evidence type="ECO:0000256" key="3">
    <source>
        <dbReference type="ARBA" id="ARBA00022692"/>
    </source>
</evidence>
<dbReference type="EMBL" id="JAIRBC010000032">
    <property type="protein sequence ID" value="MCG2462452.1"/>
    <property type="molecule type" value="Genomic_DNA"/>
</dbReference>
<keyword evidence="14" id="KW-1185">Reference proteome</keyword>
<evidence type="ECO:0000256" key="8">
    <source>
        <dbReference type="ARBA" id="ARBA00023133"/>
    </source>
</evidence>
<reference evidence="13" key="1">
    <citation type="submission" date="2023-02" db="EMBL/GenBank/DDBJ databases">
        <title>Genome of Flavobacteriaceae gen. nov. sp. strain F89.</title>
        <authorList>
            <person name="Wang Y."/>
        </authorList>
    </citation>
    <scope>NUCLEOTIDE SEQUENCE</scope>
    <source>
        <strain evidence="13">F89</strain>
    </source>
</reference>
<keyword evidence="7" id="KW-0408">Iron</keyword>
<evidence type="ECO:0000256" key="7">
    <source>
        <dbReference type="ARBA" id="ARBA00023004"/>
    </source>
</evidence>
<dbReference type="Proteomes" id="UP001200642">
    <property type="component" value="Unassembled WGS sequence"/>
</dbReference>
<sequence length="351" mass="40458">MHNHFRSIAKVALVTVYLVIIAGTVVRMTGSGMGCPDWPKCFGHYIPPTDISELQWQEHKTFKKGEVIIRNESLWVATRSFVTSSNYDPENWNPYTKHDYAVFNAAHTWTEFINRLFGALAGLATLFMAIASITYWKKMKLITILSWLVVFCMGFQAWLGAVVVYSVLEPVKITIHMVMALVIVAMILYLIFRTKSPVKKRPYNKRTTQLLWLALFITLIQVILGTEVRQFVDEQVKLVGENAQNLWLQKPYLQFYIHRSFSILVVLLNLYIAYKIYKLGLGYDKINWVMFLILLAVLSGMAMYYLDFPYGTQPIHLVIASLLFGVQFYLVLEGTSSITNPKDFREKPRLV</sequence>
<feature type="transmembrane region" description="Helical" evidence="12">
    <location>
        <begin position="148"/>
        <end position="167"/>
    </location>
</feature>
<evidence type="ECO:0000256" key="12">
    <source>
        <dbReference type="SAM" id="Phobius"/>
    </source>
</evidence>
<keyword evidence="6" id="KW-0560">Oxidoreductase</keyword>
<comment type="caution">
    <text evidence="13">The sequence shown here is derived from an EMBL/GenBank/DDBJ whole genome shotgun (WGS) entry which is preliminary data.</text>
</comment>
<keyword evidence="9 12" id="KW-0472">Membrane</keyword>
<evidence type="ECO:0000256" key="6">
    <source>
        <dbReference type="ARBA" id="ARBA00023002"/>
    </source>
</evidence>
<dbReference type="GO" id="GO:0016020">
    <property type="term" value="C:membrane"/>
    <property type="evidence" value="ECO:0007669"/>
    <property type="project" value="UniProtKB-SubCell"/>
</dbReference>
<dbReference type="PANTHER" id="PTHR35457">
    <property type="entry name" value="HEME A SYNTHASE"/>
    <property type="match status" value="1"/>
</dbReference>
<dbReference type="PANTHER" id="PTHR35457:SF1">
    <property type="entry name" value="HEME A SYNTHASE"/>
    <property type="match status" value="1"/>
</dbReference>
<dbReference type="GO" id="GO:0006784">
    <property type="term" value="P:heme A biosynthetic process"/>
    <property type="evidence" value="ECO:0007669"/>
    <property type="project" value="InterPro"/>
</dbReference>
<evidence type="ECO:0000256" key="9">
    <source>
        <dbReference type="ARBA" id="ARBA00023136"/>
    </source>
</evidence>